<evidence type="ECO:0000313" key="1">
    <source>
        <dbReference type="EMBL" id="BBM38404.1"/>
    </source>
</evidence>
<name>A0A510JGK6_9FUSO</name>
<accession>A0A510JGK6</accession>
<keyword evidence="2" id="KW-1185">Reference proteome</keyword>
<dbReference type="EMBL" id="AP019823">
    <property type="protein sequence ID" value="BBM38404.1"/>
    <property type="molecule type" value="Genomic_DNA"/>
</dbReference>
<dbReference type="PROSITE" id="PS51257">
    <property type="entry name" value="PROKAR_LIPOPROTEIN"/>
    <property type="match status" value="1"/>
</dbReference>
<organism evidence="1 2">
    <name type="scientific">Leptotrichia hofstadii</name>
    <dbReference type="NCBI Taxonomy" id="157688"/>
    <lineage>
        <taxon>Bacteria</taxon>
        <taxon>Fusobacteriati</taxon>
        <taxon>Fusobacteriota</taxon>
        <taxon>Fusobacteriia</taxon>
        <taxon>Fusobacteriales</taxon>
        <taxon>Leptotrichiaceae</taxon>
        <taxon>Leptotrichia</taxon>
    </lineage>
</organism>
<evidence type="ECO:0000313" key="2">
    <source>
        <dbReference type="Proteomes" id="UP000321892"/>
    </source>
</evidence>
<reference evidence="1 2" key="1">
    <citation type="submission" date="2019-07" db="EMBL/GenBank/DDBJ databases">
        <title>Complete Genome Sequence of Leptotrichia hofstadii Strain JCM16775.</title>
        <authorList>
            <person name="Watanabe S."/>
            <person name="Cui L."/>
        </authorList>
    </citation>
    <scope>NUCLEOTIDE SEQUENCE [LARGE SCALE GENOMIC DNA]</scope>
    <source>
        <strain evidence="1 2">JCM16775</strain>
    </source>
</reference>
<proteinExistence type="predicted"/>
<dbReference type="AlphaFoldDB" id="A0A510JGK6"/>
<dbReference type="KEGG" id="lhf:JCM16775_1113"/>
<sequence length="57" mass="6766">MKNIILLTILTALLTSCYALKMGNYRNCSYNEEDGLYYDWREYPQKVPCKALNKNKR</sequence>
<gene>
    <name evidence="1" type="ORF">JCM16775_1113</name>
</gene>
<dbReference type="Proteomes" id="UP000321892">
    <property type="component" value="Chromosome"/>
</dbReference>
<evidence type="ECO:0008006" key="3">
    <source>
        <dbReference type="Google" id="ProtNLM"/>
    </source>
</evidence>
<protein>
    <recommendedName>
        <fullName evidence="3">Lipoprotein</fullName>
    </recommendedName>
</protein>